<evidence type="ECO:0000313" key="4">
    <source>
        <dbReference type="Proteomes" id="UP001059893"/>
    </source>
</evidence>
<feature type="transmembrane region" description="Helical" evidence="2">
    <location>
        <begin position="89"/>
        <end position="107"/>
    </location>
</feature>
<protein>
    <submittedName>
        <fullName evidence="3">Uncharacterized protein</fullName>
    </submittedName>
</protein>
<feature type="region of interest" description="Disordered" evidence="1">
    <location>
        <begin position="123"/>
        <end position="146"/>
    </location>
</feature>
<reference evidence="3" key="1">
    <citation type="submission" date="2021-01" db="EMBL/GenBank/DDBJ databases">
        <title>Deciphering the adaptive evolutionary patterns associated with biogeogrpahic diversity in the finger millet blast pathogen Magnaporthe oryzae in Eastern Africa.</title>
        <authorList>
            <person name="Onyema G."/>
            <person name="Shittu T.A."/>
            <person name="Dodsworth S."/>
            <person name="Devilliers S."/>
            <person name="Muthumeenakshi S."/>
            <person name="Sreenivasaprasad S."/>
        </authorList>
    </citation>
    <scope>NUCLEOTIDE SEQUENCE</scope>
    <source>
        <strain evidence="3">D15/s37</strain>
    </source>
</reference>
<gene>
    <name evidence="3" type="ORF">MCOR33_002485</name>
</gene>
<evidence type="ECO:0000313" key="3">
    <source>
        <dbReference type="EMBL" id="KAI6302169.1"/>
    </source>
</evidence>
<dbReference type="Proteomes" id="UP001059893">
    <property type="component" value="Unassembled WGS sequence"/>
</dbReference>
<proteinExistence type="predicted"/>
<organism evidence="3 4">
    <name type="scientific">Pyricularia grisea</name>
    <name type="common">Crabgrass-specific blast fungus</name>
    <name type="synonym">Magnaporthe grisea</name>
    <dbReference type="NCBI Taxonomy" id="148305"/>
    <lineage>
        <taxon>Eukaryota</taxon>
        <taxon>Fungi</taxon>
        <taxon>Dikarya</taxon>
        <taxon>Ascomycota</taxon>
        <taxon>Pezizomycotina</taxon>
        <taxon>Sordariomycetes</taxon>
        <taxon>Sordariomycetidae</taxon>
        <taxon>Magnaporthales</taxon>
        <taxon>Pyriculariaceae</taxon>
        <taxon>Pyricularia</taxon>
    </lineage>
</organism>
<keyword evidence="2" id="KW-1133">Transmembrane helix</keyword>
<evidence type="ECO:0000256" key="2">
    <source>
        <dbReference type="SAM" id="Phobius"/>
    </source>
</evidence>
<keyword evidence="4" id="KW-1185">Reference proteome</keyword>
<name>A0ABQ8NU53_PYRGI</name>
<keyword evidence="2" id="KW-0472">Membrane</keyword>
<keyword evidence="2" id="KW-0812">Transmembrane</keyword>
<dbReference type="EMBL" id="JABSND010000028">
    <property type="protein sequence ID" value="KAI6302169.1"/>
    <property type="molecule type" value="Genomic_DNA"/>
</dbReference>
<sequence>MPIAHPVYVLANYNLSGEHGAHTESLSANASRILQPDRFTFQTANANPTSNQQNVALAIICIFPIMAFFMVSLRIYSRTRARQIWIDDILMGLAMLLMIPMTVGSYMCKPPLRRQLQYTTQNNIPTNTTSQSPKPASWGSTSATCP</sequence>
<comment type="caution">
    <text evidence="3">The sequence shown here is derived from an EMBL/GenBank/DDBJ whole genome shotgun (WGS) entry which is preliminary data.</text>
</comment>
<accession>A0ABQ8NU53</accession>
<feature type="transmembrane region" description="Helical" evidence="2">
    <location>
        <begin position="55"/>
        <end position="77"/>
    </location>
</feature>
<evidence type="ECO:0000256" key="1">
    <source>
        <dbReference type="SAM" id="MobiDB-lite"/>
    </source>
</evidence>